<comment type="similarity">
    <text evidence="1">Belongs to the WSCD family.</text>
</comment>
<dbReference type="InterPro" id="IPR027417">
    <property type="entry name" value="P-loop_NTPase"/>
</dbReference>
<evidence type="ECO:0000256" key="1">
    <source>
        <dbReference type="ARBA" id="ARBA00010236"/>
    </source>
</evidence>
<dbReference type="Proteomes" id="UP000597762">
    <property type="component" value="Unassembled WGS sequence"/>
</dbReference>
<keyword evidence="2" id="KW-1133">Transmembrane helix</keyword>
<feature type="domain" description="Sulfotransferase" evidence="3">
    <location>
        <begin position="85"/>
        <end position="266"/>
    </location>
</feature>
<evidence type="ECO:0000256" key="2">
    <source>
        <dbReference type="SAM" id="Phobius"/>
    </source>
</evidence>
<keyword evidence="2" id="KW-0472">Membrane</keyword>
<sequence length="302" mass="35514">MSSEAPFFPTELACLCKMQSFGSCRVRILLCVILINVLFFNVFSIYQLSHSKTNWARIHGPFYALAFFPRSCKELRLPDKPLTRTALVGFPGSGTTWLRYLIQQATGLMTGSMQVDSHLKSSFPGEGINNSSMLVVRTRDYRREHIASWEKAVILLRNPYDSILIEYYRRVMTTPIIGEKLLAKLKRGWQRYVRKQPLAWFRLNLEWLQHFQGALFVIHYEKLKAKPVEEMKRLFHFLGQHVTDHDLNCMLKNSYNYLKMKPRVTNVTSHFSRSLQAEINRYRARLYRVLSDARNKKKWTRP</sequence>
<comment type="caution">
    <text evidence="4">The sequence shown here is derived from an EMBL/GenBank/DDBJ whole genome shotgun (WGS) entry which is preliminary data.</text>
</comment>
<gene>
    <name evidence="4" type="ORF">SPHA_10516</name>
</gene>
<dbReference type="Pfam" id="PF00685">
    <property type="entry name" value="Sulfotransfer_1"/>
    <property type="match status" value="1"/>
</dbReference>
<dbReference type="EMBL" id="CAHIKZ030000339">
    <property type="protein sequence ID" value="CAE1169225.1"/>
    <property type="molecule type" value="Genomic_DNA"/>
</dbReference>
<dbReference type="GO" id="GO:0008146">
    <property type="term" value="F:sulfotransferase activity"/>
    <property type="evidence" value="ECO:0007669"/>
    <property type="project" value="InterPro"/>
</dbReference>
<evidence type="ECO:0000313" key="4">
    <source>
        <dbReference type="EMBL" id="CAE1169225.1"/>
    </source>
</evidence>
<accession>A0A812B0G5</accession>
<dbReference type="PANTHER" id="PTHR45964">
    <property type="entry name" value="WSCD FAMILY MEMBER CG9164"/>
    <property type="match status" value="1"/>
</dbReference>
<dbReference type="OrthoDB" id="5985073at2759"/>
<evidence type="ECO:0000259" key="3">
    <source>
        <dbReference type="Pfam" id="PF00685"/>
    </source>
</evidence>
<keyword evidence="5" id="KW-1185">Reference proteome</keyword>
<feature type="transmembrane region" description="Helical" evidence="2">
    <location>
        <begin position="28"/>
        <end position="48"/>
    </location>
</feature>
<dbReference type="Gene3D" id="3.40.50.300">
    <property type="entry name" value="P-loop containing nucleotide triphosphate hydrolases"/>
    <property type="match status" value="1"/>
</dbReference>
<organism evidence="4 5">
    <name type="scientific">Acanthosepion pharaonis</name>
    <name type="common">Pharaoh cuttlefish</name>
    <name type="synonym">Sepia pharaonis</name>
    <dbReference type="NCBI Taxonomy" id="158019"/>
    <lineage>
        <taxon>Eukaryota</taxon>
        <taxon>Metazoa</taxon>
        <taxon>Spiralia</taxon>
        <taxon>Lophotrochozoa</taxon>
        <taxon>Mollusca</taxon>
        <taxon>Cephalopoda</taxon>
        <taxon>Coleoidea</taxon>
        <taxon>Decapodiformes</taxon>
        <taxon>Sepiida</taxon>
        <taxon>Sepiina</taxon>
        <taxon>Sepiidae</taxon>
        <taxon>Acanthosepion</taxon>
    </lineage>
</organism>
<dbReference type="AlphaFoldDB" id="A0A812B0G5"/>
<proteinExistence type="inferred from homology"/>
<keyword evidence="2" id="KW-0812">Transmembrane</keyword>
<reference evidence="4" key="1">
    <citation type="submission" date="2021-01" db="EMBL/GenBank/DDBJ databases">
        <authorList>
            <person name="Li R."/>
            <person name="Bekaert M."/>
        </authorList>
    </citation>
    <scope>NUCLEOTIDE SEQUENCE</scope>
    <source>
        <strain evidence="4">Farmed</strain>
    </source>
</reference>
<dbReference type="InterPro" id="IPR051589">
    <property type="entry name" value="Sialate-O-sulfotransferase"/>
</dbReference>
<dbReference type="InterPro" id="IPR000863">
    <property type="entry name" value="Sulfotransferase_dom"/>
</dbReference>
<dbReference type="SUPFAM" id="SSF52540">
    <property type="entry name" value="P-loop containing nucleoside triphosphate hydrolases"/>
    <property type="match status" value="1"/>
</dbReference>
<evidence type="ECO:0000313" key="5">
    <source>
        <dbReference type="Proteomes" id="UP000597762"/>
    </source>
</evidence>
<protein>
    <recommendedName>
        <fullName evidence="3">Sulfotransferase domain-containing protein</fullName>
    </recommendedName>
</protein>
<dbReference type="PANTHER" id="PTHR45964:SF5">
    <property type="entry name" value="WSCD FAMILY MEMBER CG9164"/>
    <property type="match status" value="1"/>
</dbReference>
<name>A0A812B0G5_ACAPH</name>